<evidence type="ECO:0000259" key="3">
    <source>
        <dbReference type="Pfam" id="PF07859"/>
    </source>
</evidence>
<sequence length="404" mass="44272">MSAQLTNQFFWRHQPLKTIYLAYALASIAVRLPFWFVLALVPSLRPRASWTVGRTVLVHAARVLFGAIFNTGSFELVRVDPQRFAKNPDAVGLVWMDATPDLIQGDVKKYAQLNKVSAVHVPAYWYGERDPITKRVGQRAQPDEKVILAFHSGGWVMGDASPGGASAPMMRDMLSHYPQFSRLLNVEFRLASGAPWRSENPFPAALIDAIAAYSYLVNDLGFRAANVLVIGESAGGTLGLQLVRYTAEAGLAQLPPPGGLLMLSPSMDWGKTFPSGPGSSWVRNADSDWVQAFTAGYASKALLGELPGSEAQVNSWISPASTQLEGFEGMFKGLPPTLTLAGGGEMTNDAMRLAHERIKADVGEEKATFIEIPDATHIFLNLPFHEREKEDAYQKMAPWIKAHF</sequence>
<dbReference type="Gene3D" id="3.40.50.1820">
    <property type="entry name" value="alpha/beta hydrolase"/>
    <property type="match status" value="1"/>
</dbReference>
<dbReference type="AlphaFoldDB" id="A0A9P3G0G3"/>
<dbReference type="PANTHER" id="PTHR48081">
    <property type="entry name" value="AB HYDROLASE SUPERFAMILY PROTEIN C4A8.06C"/>
    <property type="match status" value="1"/>
</dbReference>
<dbReference type="OrthoDB" id="2152029at2759"/>
<dbReference type="InterPro" id="IPR013094">
    <property type="entry name" value="AB_hydrolase_3"/>
</dbReference>
<feature type="domain" description="Alpha/beta hydrolase fold-3" evidence="3">
    <location>
        <begin position="147"/>
        <end position="380"/>
    </location>
</feature>
<evidence type="ECO:0000313" key="5">
    <source>
        <dbReference type="Proteomes" id="UP000703269"/>
    </source>
</evidence>
<proteinExistence type="predicted"/>
<keyword evidence="2" id="KW-0812">Transmembrane</keyword>
<comment type="caution">
    <text evidence="4">The sequence shown here is derived from an EMBL/GenBank/DDBJ whole genome shotgun (WGS) entry which is preliminary data.</text>
</comment>
<accession>A0A9P3G0G3</accession>
<gene>
    <name evidence="4" type="ORF">PsYK624_027690</name>
</gene>
<evidence type="ECO:0000256" key="2">
    <source>
        <dbReference type="SAM" id="Phobius"/>
    </source>
</evidence>
<dbReference type="InterPro" id="IPR029058">
    <property type="entry name" value="AB_hydrolase_fold"/>
</dbReference>
<dbReference type="Proteomes" id="UP000703269">
    <property type="component" value="Unassembled WGS sequence"/>
</dbReference>
<evidence type="ECO:0000313" key="4">
    <source>
        <dbReference type="EMBL" id="GJE86688.1"/>
    </source>
</evidence>
<feature type="transmembrane region" description="Helical" evidence="2">
    <location>
        <begin position="20"/>
        <end position="41"/>
    </location>
</feature>
<dbReference type="PANTHER" id="PTHR48081:SF8">
    <property type="entry name" value="ALPHA_BETA HYDROLASE FOLD-3 DOMAIN-CONTAINING PROTEIN-RELATED"/>
    <property type="match status" value="1"/>
</dbReference>
<dbReference type="EMBL" id="BPQB01000004">
    <property type="protein sequence ID" value="GJE86688.1"/>
    <property type="molecule type" value="Genomic_DNA"/>
</dbReference>
<dbReference type="SUPFAM" id="SSF53474">
    <property type="entry name" value="alpha/beta-Hydrolases"/>
    <property type="match status" value="1"/>
</dbReference>
<evidence type="ECO:0000256" key="1">
    <source>
        <dbReference type="ARBA" id="ARBA00022801"/>
    </source>
</evidence>
<keyword evidence="1 4" id="KW-0378">Hydrolase</keyword>
<name>A0A9P3G0G3_9APHY</name>
<dbReference type="GO" id="GO:0016787">
    <property type="term" value="F:hydrolase activity"/>
    <property type="evidence" value="ECO:0007669"/>
    <property type="project" value="UniProtKB-KW"/>
</dbReference>
<keyword evidence="2" id="KW-0472">Membrane</keyword>
<reference evidence="4 5" key="1">
    <citation type="submission" date="2021-08" db="EMBL/GenBank/DDBJ databases">
        <title>Draft Genome Sequence of Phanerochaete sordida strain YK-624.</title>
        <authorList>
            <person name="Mori T."/>
            <person name="Dohra H."/>
            <person name="Suzuki T."/>
            <person name="Kawagishi H."/>
            <person name="Hirai H."/>
        </authorList>
    </citation>
    <scope>NUCLEOTIDE SEQUENCE [LARGE SCALE GENOMIC DNA]</scope>
    <source>
        <strain evidence="4 5">YK-624</strain>
    </source>
</reference>
<dbReference type="Pfam" id="PF07859">
    <property type="entry name" value="Abhydrolase_3"/>
    <property type="match status" value="1"/>
</dbReference>
<dbReference type="InterPro" id="IPR050300">
    <property type="entry name" value="GDXG_lipolytic_enzyme"/>
</dbReference>
<keyword evidence="2" id="KW-1133">Transmembrane helix</keyword>
<protein>
    <submittedName>
        <fullName evidence="4">Alpha/beta hydrolase</fullName>
    </submittedName>
</protein>
<organism evidence="4 5">
    <name type="scientific">Phanerochaete sordida</name>
    <dbReference type="NCBI Taxonomy" id="48140"/>
    <lineage>
        <taxon>Eukaryota</taxon>
        <taxon>Fungi</taxon>
        <taxon>Dikarya</taxon>
        <taxon>Basidiomycota</taxon>
        <taxon>Agaricomycotina</taxon>
        <taxon>Agaricomycetes</taxon>
        <taxon>Polyporales</taxon>
        <taxon>Phanerochaetaceae</taxon>
        <taxon>Phanerochaete</taxon>
    </lineage>
</organism>
<keyword evidence="5" id="KW-1185">Reference proteome</keyword>